<dbReference type="KEGG" id="nsh:GXM_05965"/>
<reference evidence="1 2" key="1">
    <citation type="submission" date="2019-10" db="EMBL/GenBank/DDBJ databases">
        <title>Genomic and transcriptomic insights into the perfect genentic adaptation of a filamentous nitrogen-fixing cyanobacterium to rice fields.</title>
        <authorList>
            <person name="Chen Z."/>
        </authorList>
    </citation>
    <scope>NUCLEOTIDE SEQUENCE [LARGE SCALE GENOMIC DNA]</scope>
    <source>
        <strain evidence="1">CCNUC1</strain>
    </source>
</reference>
<accession>A0A5P8W7F5</accession>
<protein>
    <submittedName>
        <fullName evidence="1">Uncharacterized protein</fullName>
    </submittedName>
</protein>
<proteinExistence type="predicted"/>
<name>A0A5P8W7F5_9NOSO</name>
<gene>
    <name evidence="1" type="ORF">GXM_05965</name>
</gene>
<dbReference type="Proteomes" id="UP000326678">
    <property type="component" value="Chromosome Gxm1"/>
</dbReference>
<keyword evidence="2" id="KW-1185">Reference proteome</keyword>
<organism evidence="1 2">
    <name type="scientific">Nostoc sphaeroides CCNUC1</name>
    <dbReference type="NCBI Taxonomy" id="2653204"/>
    <lineage>
        <taxon>Bacteria</taxon>
        <taxon>Bacillati</taxon>
        <taxon>Cyanobacteriota</taxon>
        <taxon>Cyanophyceae</taxon>
        <taxon>Nostocales</taxon>
        <taxon>Nostocaceae</taxon>
        <taxon>Nostoc</taxon>
    </lineage>
</organism>
<evidence type="ECO:0000313" key="1">
    <source>
        <dbReference type="EMBL" id="QFS48471.1"/>
    </source>
</evidence>
<dbReference type="AlphaFoldDB" id="A0A5P8W7F5"/>
<sequence length="45" mass="5247">MKFPPSRDELGVRGLGFWWDFPDYVKNQPAQEVVKYFLFGSPLAL</sequence>
<dbReference type="EMBL" id="CP045226">
    <property type="protein sequence ID" value="QFS48471.1"/>
    <property type="molecule type" value="Genomic_DNA"/>
</dbReference>
<evidence type="ECO:0000313" key="2">
    <source>
        <dbReference type="Proteomes" id="UP000326678"/>
    </source>
</evidence>